<evidence type="ECO:0000313" key="5">
    <source>
        <dbReference type="Proteomes" id="UP001501094"/>
    </source>
</evidence>
<dbReference type="InterPro" id="IPR050921">
    <property type="entry name" value="T4SS_GSP_E_ATPase"/>
</dbReference>
<dbReference type="CDD" id="cd01130">
    <property type="entry name" value="VirB11-like_ATPase"/>
    <property type="match status" value="1"/>
</dbReference>
<dbReference type="InterPro" id="IPR001482">
    <property type="entry name" value="T2SS/T4SS_dom"/>
</dbReference>
<comment type="caution">
    <text evidence="4">The sequence shown here is derived from an EMBL/GenBank/DDBJ whole genome shotgun (WGS) entry which is preliminary data.</text>
</comment>
<feature type="compositionally biased region" description="Low complexity" evidence="2">
    <location>
        <begin position="58"/>
        <end position="69"/>
    </location>
</feature>
<dbReference type="Gene3D" id="3.30.450.380">
    <property type="match status" value="1"/>
</dbReference>
<evidence type="ECO:0000259" key="3">
    <source>
        <dbReference type="Pfam" id="PF00437"/>
    </source>
</evidence>
<feature type="compositionally biased region" description="Pro residues" evidence="2">
    <location>
        <begin position="31"/>
        <end position="40"/>
    </location>
</feature>
<dbReference type="Proteomes" id="UP001501094">
    <property type="component" value="Unassembled WGS sequence"/>
</dbReference>
<organism evidence="4 5">
    <name type="scientific">Myceligenerans crystallogenes</name>
    <dbReference type="NCBI Taxonomy" id="316335"/>
    <lineage>
        <taxon>Bacteria</taxon>
        <taxon>Bacillati</taxon>
        <taxon>Actinomycetota</taxon>
        <taxon>Actinomycetes</taxon>
        <taxon>Micrococcales</taxon>
        <taxon>Promicromonosporaceae</taxon>
        <taxon>Myceligenerans</taxon>
    </lineage>
</organism>
<comment type="similarity">
    <text evidence="1">Belongs to the GSP E family.</text>
</comment>
<proteinExistence type="inferred from homology"/>
<gene>
    <name evidence="4" type="ORF">GCM10009751_37130</name>
</gene>
<evidence type="ECO:0000256" key="1">
    <source>
        <dbReference type="ARBA" id="ARBA00006611"/>
    </source>
</evidence>
<name>A0ABN2NL77_9MICO</name>
<feature type="domain" description="Bacterial type II secretion system protein E" evidence="3">
    <location>
        <begin position="258"/>
        <end position="449"/>
    </location>
</feature>
<feature type="compositionally biased region" description="Polar residues" evidence="2">
    <location>
        <begin position="1"/>
        <end position="19"/>
    </location>
</feature>
<sequence length="550" mass="59009">MTSLRENSSASHDATSTGIAPSDVPFFAEPVPGPAAPSSPSPARTPWVASKPAAASNAPGGRRSSAVAGGRNSFQSALAAADVRHQDGLVDWTLVGRLQRQVSGQLSQMVASDPDLDLMARQEIARGLVLEAIEDLTVERANTSQPPLSAEERDALAHAVSAALFGFGRLQPLMDDPRVENIEVERGGRVWVQLRNGRRVLGPRIADSDQELIESLQFLASQSDGSPRTFSQAQPVLLLRLDDGSRLTASSWLTPFPQVAIRRHRLVEVTLDDLVVGGLLPPVAASFLRAAIYDRRSIIVSGAPGSGKTTLVRALIACIPATERLITLETEFELHVHEYRPLTWAFEERTGTGEVGPDGQPAGLYSLAQLTDAVVRHNAERVVVGEVRGPEIIPLVKNAENGSGIISTTHSRDAVTAIDKLVTCGMEAGGQWGDALMTRKLAGTIDLVVHVERDPADPAEDLSWDPNAYWNLTDTDLDDDPGRRRQVTEIVAVSPGDAPGTFATTHVFRTDDDGELVPGVLPDAYRRLAGLGFDLEEYTASQPSVAREEA</sequence>
<evidence type="ECO:0000313" key="4">
    <source>
        <dbReference type="EMBL" id="GAA1874168.1"/>
    </source>
</evidence>
<accession>A0ABN2NL77</accession>
<evidence type="ECO:0000256" key="2">
    <source>
        <dbReference type="SAM" id="MobiDB-lite"/>
    </source>
</evidence>
<protein>
    <submittedName>
        <fullName evidence="4">CpaF/VirB11 family protein</fullName>
    </submittedName>
</protein>
<dbReference type="PANTHER" id="PTHR30486">
    <property type="entry name" value="TWITCHING MOTILITY PROTEIN PILT"/>
    <property type="match status" value="1"/>
</dbReference>
<dbReference type="Gene3D" id="3.40.50.300">
    <property type="entry name" value="P-loop containing nucleotide triphosphate hydrolases"/>
    <property type="match status" value="1"/>
</dbReference>
<dbReference type="SUPFAM" id="SSF52540">
    <property type="entry name" value="P-loop containing nucleoside triphosphate hydrolases"/>
    <property type="match status" value="1"/>
</dbReference>
<dbReference type="PANTHER" id="PTHR30486:SF6">
    <property type="entry name" value="TYPE IV PILUS RETRACTATION ATPASE PILT"/>
    <property type="match status" value="1"/>
</dbReference>
<dbReference type="InterPro" id="IPR027417">
    <property type="entry name" value="P-loop_NTPase"/>
</dbReference>
<dbReference type="EMBL" id="BAAANL010000009">
    <property type="protein sequence ID" value="GAA1874168.1"/>
    <property type="molecule type" value="Genomic_DNA"/>
</dbReference>
<feature type="region of interest" description="Disordered" evidence="2">
    <location>
        <begin position="1"/>
        <end position="69"/>
    </location>
</feature>
<keyword evidence="5" id="KW-1185">Reference proteome</keyword>
<dbReference type="RefSeq" id="WP_344105907.1">
    <property type="nucleotide sequence ID" value="NZ_BAAANL010000009.1"/>
</dbReference>
<reference evidence="4 5" key="1">
    <citation type="journal article" date="2019" name="Int. J. Syst. Evol. Microbiol.">
        <title>The Global Catalogue of Microorganisms (GCM) 10K type strain sequencing project: providing services to taxonomists for standard genome sequencing and annotation.</title>
        <authorList>
            <consortium name="The Broad Institute Genomics Platform"/>
            <consortium name="The Broad Institute Genome Sequencing Center for Infectious Disease"/>
            <person name="Wu L."/>
            <person name="Ma J."/>
        </authorList>
    </citation>
    <scope>NUCLEOTIDE SEQUENCE [LARGE SCALE GENOMIC DNA]</scope>
    <source>
        <strain evidence="4 5">JCM 14326</strain>
    </source>
</reference>
<dbReference type="Pfam" id="PF00437">
    <property type="entry name" value="T2SSE"/>
    <property type="match status" value="1"/>
</dbReference>